<feature type="region of interest" description="Disordered" evidence="5">
    <location>
        <begin position="313"/>
        <end position="349"/>
    </location>
</feature>
<dbReference type="InterPro" id="IPR046357">
    <property type="entry name" value="PPIase_dom_sf"/>
</dbReference>
<gene>
    <name evidence="8" type="ORF">J0383_15720</name>
</gene>
<organism evidence="8 9">
    <name type="scientific">Flavobacterium endoglycinae</name>
    <dbReference type="NCBI Taxonomy" id="2816357"/>
    <lineage>
        <taxon>Bacteria</taxon>
        <taxon>Pseudomonadati</taxon>
        <taxon>Bacteroidota</taxon>
        <taxon>Flavobacteriia</taxon>
        <taxon>Flavobacteriales</taxon>
        <taxon>Flavobacteriaceae</taxon>
        <taxon>Flavobacterium</taxon>
    </lineage>
</organism>
<reference evidence="8 9" key="1">
    <citation type="submission" date="2021-03" db="EMBL/GenBank/DDBJ databases">
        <title>Flavobacterium kribbensis sp. nov, an endophytic bacteria, isolated from soybean.</title>
        <authorList>
            <person name="Lee J."/>
            <person name="Seo J."/>
        </authorList>
    </citation>
    <scope>NUCLEOTIDE SEQUENCE [LARGE SCALE GENOMIC DNA]</scope>
    <source>
        <strain evidence="8 9">BB8</strain>
    </source>
</reference>
<comment type="catalytic activity">
    <reaction evidence="1 4">
        <text>[protein]-peptidylproline (omega=180) = [protein]-peptidylproline (omega=0)</text>
        <dbReference type="Rhea" id="RHEA:16237"/>
        <dbReference type="Rhea" id="RHEA-COMP:10747"/>
        <dbReference type="Rhea" id="RHEA-COMP:10748"/>
        <dbReference type="ChEBI" id="CHEBI:83833"/>
        <dbReference type="ChEBI" id="CHEBI:83834"/>
        <dbReference type="EC" id="5.2.1.8"/>
    </reaction>
</comment>
<accession>A0ABX7Q9P2</accession>
<keyword evidence="9" id="KW-1185">Reference proteome</keyword>
<dbReference type="GO" id="GO:0016853">
    <property type="term" value="F:isomerase activity"/>
    <property type="evidence" value="ECO:0007669"/>
    <property type="project" value="UniProtKB-KW"/>
</dbReference>
<dbReference type="EMBL" id="CP071448">
    <property type="protein sequence ID" value="QSW87722.1"/>
    <property type="molecule type" value="Genomic_DNA"/>
</dbReference>
<protein>
    <recommendedName>
        <fullName evidence="2 4">peptidylprolyl isomerase</fullName>
        <ecNumber evidence="2 4">5.2.1.8</ecNumber>
    </recommendedName>
</protein>
<dbReference type="InterPro" id="IPR028974">
    <property type="entry name" value="TSP_type-3_rpt"/>
</dbReference>
<dbReference type="SUPFAM" id="SSF54534">
    <property type="entry name" value="FKBP-like"/>
    <property type="match status" value="1"/>
</dbReference>
<name>A0ABX7Q9P2_9FLAO</name>
<dbReference type="PROSITE" id="PS51257">
    <property type="entry name" value="PROKAR_LIPOPROTEIN"/>
    <property type="match status" value="1"/>
</dbReference>
<evidence type="ECO:0000256" key="4">
    <source>
        <dbReference type="PROSITE-ProRule" id="PRU00277"/>
    </source>
</evidence>
<keyword evidence="4 8" id="KW-0413">Isomerase</keyword>
<keyword evidence="3 4" id="KW-0697">Rotamase</keyword>
<evidence type="ECO:0000259" key="7">
    <source>
        <dbReference type="PROSITE" id="PS50059"/>
    </source>
</evidence>
<dbReference type="Pfam" id="PF00254">
    <property type="entry name" value="FKBP_C"/>
    <property type="match status" value="1"/>
</dbReference>
<dbReference type="Proteomes" id="UP000663440">
    <property type="component" value="Chromosome"/>
</dbReference>
<dbReference type="Gene3D" id="3.10.50.40">
    <property type="match status" value="1"/>
</dbReference>
<sequence>MNKFKYYFVLLLAGIAMVSCNKDHDDPETVPLRDYKEQYKADKDSIEAYLKTHYIEEVTANYDIKITKIPAGGTQVSIWDQKVYPLQTRKVYNHDVNYDVYYLSLREGTGLAPTNTDRISASYEGTLLNGKVFDSSYGVARSFELYMHAASSVIDGWGEIFPKFKTGTSTTGADGSITYDNYGAGVMFLPSGLAYYGGGVGDIPSYSCLVFSFKLFNLQRLDHDFDGVFDVDEDINKDGYLYDVRDTSRFPTPPAGFTDDTDGDGIADFVDTDDDGDGFSTYYELTKPAGQVGIVNGFNYGISTYYPWDPVVDNPNTPNTDETEPRGIPRRPTGALTDPSQPESISNPKKFVDEDYTAAGRLRIHLDKTYPYQKK</sequence>
<evidence type="ECO:0000256" key="6">
    <source>
        <dbReference type="SAM" id="SignalP"/>
    </source>
</evidence>
<evidence type="ECO:0000256" key="1">
    <source>
        <dbReference type="ARBA" id="ARBA00000971"/>
    </source>
</evidence>
<feature type="signal peptide" evidence="6">
    <location>
        <begin position="1"/>
        <end position="21"/>
    </location>
</feature>
<proteinExistence type="predicted"/>
<keyword evidence="6" id="KW-0732">Signal</keyword>
<evidence type="ECO:0000313" key="9">
    <source>
        <dbReference type="Proteomes" id="UP000663440"/>
    </source>
</evidence>
<evidence type="ECO:0000256" key="3">
    <source>
        <dbReference type="ARBA" id="ARBA00023110"/>
    </source>
</evidence>
<dbReference type="PROSITE" id="PS50059">
    <property type="entry name" value="FKBP_PPIASE"/>
    <property type="match status" value="1"/>
</dbReference>
<feature type="domain" description="PPIase FKBP-type" evidence="7">
    <location>
        <begin position="116"/>
        <end position="219"/>
    </location>
</feature>
<dbReference type="SUPFAM" id="SSF103647">
    <property type="entry name" value="TSP type-3 repeat"/>
    <property type="match status" value="1"/>
</dbReference>
<feature type="compositionally biased region" description="Polar residues" evidence="5">
    <location>
        <begin position="338"/>
        <end position="347"/>
    </location>
</feature>
<feature type="chain" id="PRO_5047034627" description="peptidylprolyl isomerase" evidence="6">
    <location>
        <begin position="22"/>
        <end position="375"/>
    </location>
</feature>
<evidence type="ECO:0000256" key="2">
    <source>
        <dbReference type="ARBA" id="ARBA00013194"/>
    </source>
</evidence>
<dbReference type="Gene3D" id="4.10.1080.10">
    <property type="entry name" value="TSP type-3 repeat"/>
    <property type="match status" value="1"/>
</dbReference>
<evidence type="ECO:0000313" key="8">
    <source>
        <dbReference type="EMBL" id="QSW87722.1"/>
    </source>
</evidence>
<evidence type="ECO:0000256" key="5">
    <source>
        <dbReference type="SAM" id="MobiDB-lite"/>
    </source>
</evidence>
<dbReference type="InterPro" id="IPR001179">
    <property type="entry name" value="PPIase_FKBP_dom"/>
</dbReference>
<dbReference type="EC" id="5.2.1.8" evidence="2 4"/>
<dbReference type="RefSeq" id="WP_207294944.1">
    <property type="nucleotide sequence ID" value="NZ_CP071448.1"/>
</dbReference>